<dbReference type="Proteomes" id="UP001501175">
    <property type="component" value="Unassembled WGS sequence"/>
</dbReference>
<reference evidence="2" key="1">
    <citation type="journal article" date="2019" name="Int. J. Syst. Evol. Microbiol.">
        <title>The Global Catalogue of Microorganisms (GCM) 10K type strain sequencing project: providing services to taxonomists for standard genome sequencing and annotation.</title>
        <authorList>
            <consortium name="The Broad Institute Genomics Platform"/>
            <consortium name="The Broad Institute Genome Sequencing Center for Infectious Disease"/>
            <person name="Wu L."/>
            <person name="Ma J."/>
        </authorList>
    </citation>
    <scope>NUCLEOTIDE SEQUENCE [LARGE SCALE GENOMIC DNA]</scope>
    <source>
        <strain evidence="2">JCM 17927</strain>
    </source>
</reference>
<proteinExistence type="predicted"/>
<evidence type="ECO:0000313" key="2">
    <source>
        <dbReference type="Proteomes" id="UP001501175"/>
    </source>
</evidence>
<organism evidence="1 2">
    <name type="scientific">Nibrella saemangeumensis</name>
    <dbReference type="NCBI Taxonomy" id="1084526"/>
    <lineage>
        <taxon>Bacteria</taxon>
        <taxon>Pseudomonadati</taxon>
        <taxon>Bacteroidota</taxon>
        <taxon>Cytophagia</taxon>
        <taxon>Cytophagales</taxon>
        <taxon>Spirosomataceae</taxon>
        <taxon>Nibrella</taxon>
    </lineage>
</organism>
<gene>
    <name evidence="1" type="ORF">GCM10023189_20520</name>
</gene>
<dbReference type="EMBL" id="BAABHD010000024">
    <property type="protein sequence ID" value="GAA4454278.1"/>
    <property type="molecule type" value="Genomic_DNA"/>
</dbReference>
<name>A0ABP8MSU7_9BACT</name>
<keyword evidence="2" id="KW-1185">Reference proteome</keyword>
<sequence length="198" mass="22102">MVLNQVTLYDFPITNQVMKHTLQLPSLTQIGSLLGLVALTGCYPQNTEPSGPVQGLRPVYAPMETVRKVEILPPQPLKQPGKIYVKDAFLFINEQNKGLHVVNNVNPEKPVKLAFIAIPGNTDMAVKGSILYANNITDLVALDISNLQQIQVTKRLENMFPYIAYPAERGVRFECADPSKGVVIRWEQAQLTNPKCYR</sequence>
<comment type="caution">
    <text evidence="1">The sequence shown here is derived from an EMBL/GenBank/DDBJ whole genome shotgun (WGS) entry which is preliminary data.</text>
</comment>
<accession>A0ABP8MSU7</accession>
<protein>
    <recommendedName>
        <fullName evidence="3">LVIVD repeat-containing protein</fullName>
    </recommendedName>
</protein>
<evidence type="ECO:0008006" key="3">
    <source>
        <dbReference type="Google" id="ProtNLM"/>
    </source>
</evidence>
<evidence type="ECO:0000313" key="1">
    <source>
        <dbReference type="EMBL" id="GAA4454278.1"/>
    </source>
</evidence>